<evidence type="ECO:0000259" key="3">
    <source>
        <dbReference type="SMART" id="SM00244"/>
    </source>
</evidence>
<dbReference type="FunFam" id="3.30.479.30:FF:000004">
    <property type="entry name" value="Putative membrane protease family, stomatin"/>
    <property type="match status" value="1"/>
</dbReference>
<dbReference type="Proteomes" id="UP000761534">
    <property type="component" value="Unassembled WGS sequence"/>
</dbReference>
<dbReference type="PANTHER" id="PTHR10264">
    <property type="entry name" value="BAND 7 PROTEIN-RELATED"/>
    <property type="match status" value="1"/>
</dbReference>
<evidence type="ECO:0000313" key="4">
    <source>
        <dbReference type="EMBL" id="KAA8916392.1"/>
    </source>
</evidence>
<dbReference type="AlphaFoldDB" id="A0A642V8F1"/>
<dbReference type="VEuPathDB" id="FungiDB:TRICI_001467"/>
<dbReference type="GO" id="GO:0098552">
    <property type="term" value="C:side of membrane"/>
    <property type="evidence" value="ECO:0007669"/>
    <property type="project" value="UniProtKB-ARBA"/>
</dbReference>
<dbReference type="EMBL" id="SWFS01000103">
    <property type="protein sequence ID" value="KAA8916392.1"/>
    <property type="molecule type" value="Genomic_DNA"/>
</dbReference>
<dbReference type="PANTHER" id="PTHR10264:SF19">
    <property type="entry name" value="AT06885P-RELATED"/>
    <property type="match status" value="1"/>
</dbReference>
<reference evidence="4" key="1">
    <citation type="journal article" date="2019" name="G3 (Bethesda)">
        <title>Genome Assemblies of Two Rare Opportunistic Yeast Pathogens: Diutina rugosa (syn. Candida rugosa) and Trichomonascus ciferrii (syn. Candida ciferrii).</title>
        <authorList>
            <person name="Mixao V."/>
            <person name="Saus E."/>
            <person name="Hansen A.P."/>
            <person name="Lass-Florl C."/>
            <person name="Gabaldon T."/>
        </authorList>
    </citation>
    <scope>NUCLEOTIDE SEQUENCE</scope>
    <source>
        <strain evidence="4">CBS 4856</strain>
    </source>
</reference>
<dbReference type="Gene3D" id="3.30.479.30">
    <property type="entry name" value="Band 7 domain"/>
    <property type="match status" value="1"/>
</dbReference>
<dbReference type="Gene3D" id="6.10.250.2090">
    <property type="match status" value="1"/>
</dbReference>
<comment type="similarity">
    <text evidence="1">Belongs to the band 7/mec-2 family.</text>
</comment>
<protein>
    <recommendedName>
        <fullName evidence="3">Band 7 domain-containing protein</fullName>
    </recommendedName>
</protein>
<accession>A0A642V8F1</accession>
<dbReference type="Pfam" id="PF01145">
    <property type="entry name" value="Band_7"/>
    <property type="match status" value="1"/>
</dbReference>
<dbReference type="InterPro" id="IPR036013">
    <property type="entry name" value="Band_7/SPFH_dom_sf"/>
</dbReference>
<dbReference type="InterPro" id="IPR001972">
    <property type="entry name" value="Stomatin_HflK_fam"/>
</dbReference>
<keyword evidence="5" id="KW-1185">Reference proteome</keyword>
<dbReference type="SMART" id="SM00244">
    <property type="entry name" value="PHB"/>
    <property type="match status" value="1"/>
</dbReference>
<dbReference type="PRINTS" id="PR00721">
    <property type="entry name" value="STOMATIN"/>
</dbReference>
<feature type="region of interest" description="Disordered" evidence="2">
    <location>
        <begin position="1"/>
        <end position="38"/>
    </location>
</feature>
<feature type="region of interest" description="Disordered" evidence="2">
    <location>
        <begin position="329"/>
        <end position="356"/>
    </location>
</feature>
<dbReference type="SUPFAM" id="SSF117892">
    <property type="entry name" value="Band 7/SPFH domain"/>
    <property type="match status" value="1"/>
</dbReference>
<dbReference type="OrthoDB" id="2105077at2759"/>
<name>A0A642V8F1_9ASCO</name>
<evidence type="ECO:0000256" key="2">
    <source>
        <dbReference type="SAM" id="MobiDB-lite"/>
    </source>
</evidence>
<organism evidence="4 5">
    <name type="scientific">Trichomonascus ciferrii</name>
    <dbReference type="NCBI Taxonomy" id="44093"/>
    <lineage>
        <taxon>Eukaryota</taxon>
        <taxon>Fungi</taxon>
        <taxon>Dikarya</taxon>
        <taxon>Ascomycota</taxon>
        <taxon>Saccharomycotina</taxon>
        <taxon>Dipodascomycetes</taxon>
        <taxon>Dipodascales</taxon>
        <taxon>Trichomonascaceae</taxon>
        <taxon>Trichomonascus</taxon>
        <taxon>Trichomonascus ciferrii complex</taxon>
    </lineage>
</organism>
<comment type="caution">
    <text evidence="4">The sequence shown here is derived from an EMBL/GenBank/DDBJ whole genome shotgun (WGS) entry which is preliminary data.</text>
</comment>
<evidence type="ECO:0000313" key="5">
    <source>
        <dbReference type="Proteomes" id="UP000761534"/>
    </source>
</evidence>
<dbReference type="GO" id="GO:0005886">
    <property type="term" value="C:plasma membrane"/>
    <property type="evidence" value="ECO:0007669"/>
    <property type="project" value="InterPro"/>
</dbReference>
<gene>
    <name evidence="4" type="ORF">TRICI_001467</name>
</gene>
<dbReference type="InterPro" id="IPR043202">
    <property type="entry name" value="Band-7_stomatin-like"/>
</dbReference>
<sequence>MSNTEFQNAGGEFNTAEEEYGAQNQGALGGGDTSTLDKGKLAINQQPKPQDTPIMVEPIKKSDLQPSYAHELQTPDNGWYGSMINAIGSFAGGLGSIPGCICCPNPFKSVHQGHVGLVTRFGQFYKSVDPGLVKVNPLSEKLQTVEVRVQVLDIPQQTCMTKDNVNIKLSSVMYFHIVSPHRARFGVNNLAQALNERTQTTLRHVVGACALQEIIERREEVAQSIREIIDDTASSWGVKIESILIKDLLLSDELQDSLAQAAKSKRAGESKIITARAEVESAKLMRRAADILASKAAMQIRYLEAMQSMARQSNSKVIFMPSQGALENLAGQSGGTVPGTSDQLQQHATGDDPQNEHVASNMAYQEINRA</sequence>
<feature type="domain" description="Band 7" evidence="3">
    <location>
        <begin position="105"/>
        <end position="262"/>
    </location>
</feature>
<proteinExistence type="inferred from homology"/>
<dbReference type="CDD" id="cd13437">
    <property type="entry name" value="SPFH_alloslipin"/>
    <property type="match status" value="1"/>
</dbReference>
<dbReference type="InterPro" id="IPR001107">
    <property type="entry name" value="Band_7"/>
</dbReference>
<evidence type="ECO:0000256" key="1">
    <source>
        <dbReference type="ARBA" id="ARBA00008164"/>
    </source>
</evidence>
<feature type="compositionally biased region" description="Polar residues" evidence="2">
    <location>
        <begin position="338"/>
        <end position="348"/>
    </location>
</feature>